<feature type="domain" description="UPF0261" evidence="1">
    <location>
        <begin position="3"/>
        <end position="177"/>
    </location>
</feature>
<proteinExistence type="predicted"/>
<evidence type="ECO:0000259" key="2">
    <source>
        <dbReference type="Pfam" id="PF23189"/>
    </source>
</evidence>
<dbReference type="InterPro" id="IPR044122">
    <property type="entry name" value="UPF0261_N"/>
</dbReference>
<dbReference type="EMBL" id="DF820468">
    <property type="protein sequence ID" value="GAK58729.1"/>
    <property type="molecule type" value="Genomic_DNA"/>
</dbReference>
<sequence>MSKTIAIIGAYDTKGAEYAFLREQILARGHKVLAINTGTAGSTDLFPVDVEADEVAKAGGFDLETVHKQDRGEAMKTMSKCAPVIVKSLYEQGKFDGIIGMGGTGGSSVVTAGMQALPVGVPKVCVSTAASGDTSVYVGTKDITMIPSIVDVAGINRISRIIFSRAAGAICGMVETELPASTEDKPIITASMFGNTTKCVDAARQALTEKGYEVLVFHATGAGGKTMESLVAEGLVDAVLDITTTEWADEVCGGVFSAGPHRLSTPGEQGIPHLIVPGCVDMANFGGMETVPQKYKDAQRLFYEWNPSVTLMRTNVAENRKMGKIFAEKANAAKGPVAFLIPLKGVSILDGDGQMFCDREADQAMFDAIKANVKADIPVIEVDYNINDPEFAAKAVEMMLELIAQKK</sequence>
<gene>
    <name evidence="3" type="ORF">U27_05704</name>
</gene>
<dbReference type="Pfam" id="PF23189">
    <property type="entry name" value="UPF0261_C"/>
    <property type="match status" value="1"/>
</dbReference>
<dbReference type="Gene3D" id="3.40.50.12030">
    <property type="entry name" value="Uncharacterised protein family UPF0261, NC domain"/>
    <property type="match status" value="1"/>
</dbReference>
<feature type="domain" description="UPF0261" evidence="2">
    <location>
        <begin position="185"/>
        <end position="403"/>
    </location>
</feature>
<dbReference type="PANTHER" id="PTHR31862:SF1">
    <property type="entry name" value="UPF0261 DOMAIN PROTEIN (AFU_ORTHOLOGUE AFUA_1G10120)"/>
    <property type="match status" value="1"/>
</dbReference>
<dbReference type="HOGENOM" id="CLU_036813_1_0_0"/>
<dbReference type="CDD" id="cd15488">
    <property type="entry name" value="Tm-1-like"/>
    <property type="match status" value="1"/>
</dbReference>
<name>A0A081C2C4_VECG1</name>
<evidence type="ECO:0000259" key="1">
    <source>
        <dbReference type="Pfam" id="PF06792"/>
    </source>
</evidence>
<dbReference type="InterPro" id="IPR008322">
    <property type="entry name" value="UPF0261"/>
</dbReference>
<dbReference type="InterPro" id="IPR051353">
    <property type="entry name" value="Tobamovirus_resist_UPF0261"/>
</dbReference>
<protein>
    <submittedName>
        <fullName evidence="3">ABC transporter permease protein</fullName>
    </submittedName>
</protein>
<organism evidence="3 4">
    <name type="scientific">Vecturithrix granuli</name>
    <dbReference type="NCBI Taxonomy" id="1499967"/>
    <lineage>
        <taxon>Bacteria</taxon>
        <taxon>Candidatus Moduliflexota</taxon>
        <taxon>Candidatus Vecturitrichia</taxon>
        <taxon>Candidatus Vecturitrichales</taxon>
        <taxon>Candidatus Vecturitrichaceae</taxon>
        <taxon>Candidatus Vecturithrix</taxon>
    </lineage>
</organism>
<evidence type="ECO:0000313" key="3">
    <source>
        <dbReference type="EMBL" id="GAK58729.1"/>
    </source>
</evidence>
<dbReference type="NCBIfam" id="NF002674">
    <property type="entry name" value="PRK02399.1-2"/>
    <property type="match status" value="1"/>
</dbReference>
<dbReference type="InterPro" id="IPR056778">
    <property type="entry name" value="UPF0261_C"/>
</dbReference>
<dbReference type="AlphaFoldDB" id="A0A081C2C4"/>
<reference evidence="3 4" key="1">
    <citation type="journal article" date="2015" name="PeerJ">
        <title>First genomic representation of candidate bacterial phylum KSB3 points to enhanced environmental sensing as a trigger of wastewater bulking.</title>
        <authorList>
            <person name="Sekiguchi Y."/>
            <person name="Ohashi A."/>
            <person name="Parks D.H."/>
            <person name="Yamauchi T."/>
            <person name="Tyson G.W."/>
            <person name="Hugenholtz P."/>
        </authorList>
    </citation>
    <scope>NUCLEOTIDE SEQUENCE [LARGE SCALE GENOMIC DNA]</scope>
</reference>
<dbReference type="PIRSF" id="PIRSF033271">
    <property type="entry name" value="UCP033271"/>
    <property type="match status" value="1"/>
</dbReference>
<dbReference type="eggNOG" id="COG5441">
    <property type="taxonomic scope" value="Bacteria"/>
</dbReference>
<dbReference type="Gene3D" id="3.40.50.12020">
    <property type="entry name" value="Uncharacterised protein family UPF0261, NN domain"/>
    <property type="match status" value="1"/>
</dbReference>
<accession>A0A081C2C4</accession>
<keyword evidence="4" id="KW-1185">Reference proteome</keyword>
<dbReference type="Proteomes" id="UP000030661">
    <property type="component" value="Unassembled WGS sequence"/>
</dbReference>
<dbReference type="PANTHER" id="PTHR31862">
    <property type="entry name" value="UPF0261 DOMAIN PROTEIN (AFU_ORTHOLOGUE AFUA_1G10120)"/>
    <property type="match status" value="1"/>
</dbReference>
<dbReference type="STRING" id="1499967.U27_05704"/>
<evidence type="ECO:0000313" key="4">
    <source>
        <dbReference type="Proteomes" id="UP000030661"/>
    </source>
</evidence>
<dbReference type="Pfam" id="PF06792">
    <property type="entry name" value="UPF0261"/>
    <property type="match status" value="1"/>
</dbReference>